<dbReference type="InterPro" id="IPR007074">
    <property type="entry name" value="LicD/FKTN/FKRP_NTP_transf"/>
</dbReference>
<organism evidence="2 3">
    <name type="scientific">Leyella stercorea</name>
    <dbReference type="NCBI Taxonomy" id="363265"/>
    <lineage>
        <taxon>Bacteria</taxon>
        <taxon>Pseudomonadati</taxon>
        <taxon>Bacteroidota</taxon>
        <taxon>Bacteroidia</taxon>
        <taxon>Bacteroidales</taxon>
        <taxon>Prevotellaceae</taxon>
        <taxon>Leyella</taxon>
    </lineage>
</organism>
<sequence length="272" mass="31875">MNYITEFKQRNLRRAQLKQLSILEEIDRICRKHDIKYWLDGGSLLGAVRHGGFIPWDDDIDIAMTLDDSRRFAEVAPKELRSGLVLQTPETEHTREPIMKVRDLNSFYVEGTEDFSLDYSKGLFVDIFPFIPYPNVSRSFCKRYGKAMSKCYSILHHSHQYSWRATFELFYFGAKYLFCKAMWAAAFALRKRDTYISNVLINNGYGIMHRRDCLFPLSTIEFEGKRFAAPADPDAYLSDLYLNYMEVPPKEKQKVHAVFIMPELIEETEVKK</sequence>
<evidence type="ECO:0000259" key="1">
    <source>
        <dbReference type="Pfam" id="PF04991"/>
    </source>
</evidence>
<feature type="domain" description="LicD/FKTN/FKRP nucleotidyltransferase" evidence="1">
    <location>
        <begin position="30"/>
        <end position="241"/>
    </location>
</feature>
<evidence type="ECO:0000313" key="2">
    <source>
        <dbReference type="EMBL" id="RHK48134.1"/>
    </source>
</evidence>
<proteinExistence type="predicted"/>
<dbReference type="PANTHER" id="PTHR43404">
    <property type="entry name" value="LIPOPOLYSACCHARIDE CHOLINEPHOSPHOTRANSFERASE LICD"/>
    <property type="match status" value="1"/>
</dbReference>
<comment type="caution">
    <text evidence="2">The sequence shown here is derived from an EMBL/GenBank/DDBJ whole genome shotgun (WGS) entry which is preliminary data.</text>
</comment>
<protein>
    <submittedName>
        <fullName evidence="2">LicD family protein</fullName>
    </submittedName>
</protein>
<dbReference type="EMBL" id="QRNO01000071">
    <property type="protein sequence ID" value="RHK48134.1"/>
    <property type="molecule type" value="Genomic_DNA"/>
</dbReference>
<dbReference type="Pfam" id="PF04991">
    <property type="entry name" value="LicD"/>
    <property type="match status" value="1"/>
</dbReference>
<keyword evidence="3" id="KW-1185">Reference proteome</keyword>
<dbReference type="PANTHER" id="PTHR43404:SF2">
    <property type="entry name" value="LIPOPOLYSACCHARIDE CHOLINEPHOSPHOTRANSFERASE LICD"/>
    <property type="match status" value="1"/>
</dbReference>
<gene>
    <name evidence="2" type="ORF">DW060_11150</name>
</gene>
<reference evidence="2 3" key="1">
    <citation type="submission" date="2018-08" db="EMBL/GenBank/DDBJ databases">
        <title>A genome reference for cultivated species of the human gut microbiota.</title>
        <authorList>
            <person name="Zou Y."/>
            <person name="Xue W."/>
            <person name="Luo G."/>
        </authorList>
    </citation>
    <scope>NUCLEOTIDE SEQUENCE [LARGE SCALE GENOMIC DNA]</scope>
    <source>
        <strain evidence="2 3">AF42-9</strain>
    </source>
</reference>
<name>A0A3R6HYP4_9BACT</name>
<dbReference type="AlphaFoldDB" id="A0A3R6HYP4"/>
<dbReference type="Proteomes" id="UP000286598">
    <property type="component" value="Unassembled WGS sequence"/>
</dbReference>
<dbReference type="InterPro" id="IPR052942">
    <property type="entry name" value="LPS_cholinephosphotransferase"/>
</dbReference>
<evidence type="ECO:0000313" key="3">
    <source>
        <dbReference type="Proteomes" id="UP000286598"/>
    </source>
</evidence>
<dbReference type="OrthoDB" id="9786100at2"/>
<accession>A0A3R6HYP4</accession>
<dbReference type="GO" id="GO:0009100">
    <property type="term" value="P:glycoprotein metabolic process"/>
    <property type="evidence" value="ECO:0007669"/>
    <property type="project" value="UniProtKB-ARBA"/>
</dbReference>